<keyword evidence="1" id="KW-0472">Membrane</keyword>
<comment type="caution">
    <text evidence="2">The sequence shown here is derived from an EMBL/GenBank/DDBJ whole genome shotgun (WGS) entry which is preliminary data.</text>
</comment>
<proteinExistence type="predicted"/>
<keyword evidence="1" id="KW-1133">Transmembrane helix</keyword>
<organism evidence="2 3">
    <name type="scientific">Candidatus Buchananbacteria bacterium RBG_13_39_9</name>
    <dbReference type="NCBI Taxonomy" id="1797531"/>
    <lineage>
        <taxon>Bacteria</taxon>
        <taxon>Candidatus Buchananiibacteriota</taxon>
    </lineage>
</organism>
<dbReference type="Proteomes" id="UP000176260">
    <property type="component" value="Unassembled WGS sequence"/>
</dbReference>
<dbReference type="EMBL" id="MHIA01000008">
    <property type="protein sequence ID" value="OGY42713.1"/>
    <property type="molecule type" value="Genomic_DNA"/>
</dbReference>
<evidence type="ECO:0000313" key="3">
    <source>
        <dbReference type="Proteomes" id="UP000176260"/>
    </source>
</evidence>
<name>A0A1G1XRL4_9BACT</name>
<protein>
    <submittedName>
        <fullName evidence="2">Uncharacterized protein</fullName>
    </submittedName>
</protein>
<evidence type="ECO:0000313" key="2">
    <source>
        <dbReference type="EMBL" id="OGY42713.1"/>
    </source>
</evidence>
<accession>A0A1G1XRL4</accession>
<keyword evidence="1" id="KW-0812">Transmembrane</keyword>
<feature type="transmembrane region" description="Helical" evidence="1">
    <location>
        <begin position="33"/>
        <end position="56"/>
    </location>
</feature>
<gene>
    <name evidence="2" type="ORF">A2Y67_01465</name>
</gene>
<feature type="transmembrane region" description="Helical" evidence="1">
    <location>
        <begin position="7"/>
        <end position="27"/>
    </location>
</feature>
<dbReference type="AlphaFoldDB" id="A0A1G1XRL4"/>
<evidence type="ECO:0000256" key="1">
    <source>
        <dbReference type="SAM" id="Phobius"/>
    </source>
</evidence>
<sequence>MKKVIEILLILSIIGLVSGRLLMQYGICNYSFFVVGFVAYVISFFAIFLFSLVLFVPEEKTN</sequence>
<reference evidence="2 3" key="1">
    <citation type="journal article" date="2016" name="Nat. Commun.">
        <title>Thousands of microbial genomes shed light on interconnected biogeochemical processes in an aquifer system.</title>
        <authorList>
            <person name="Anantharaman K."/>
            <person name="Brown C.T."/>
            <person name="Hug L.A."/>
            <person name="Sharon I."/>
            <person name="Castelle C.J."/>
            <person name="Probst A.J."/>
            <person name="Thomas B.C."/>
            <person name="Singh A."/>
            <person name="Wilkins M.J."/>
            <person name="Karaoz U."/>
            <person name="Brodie E.L."/>
            <person name="Williams K.H."/>
            <person name="Hubbard S.S."/>
            <person name="Banfield J.F."/>
        </authorList>
    </citation>
    <scope>NUCLEOTIDE SEQUENCE [LARGE SCALE GENOMIC DNA]</scope>
</reference>